<comment type="caution">
    <text evidence="2">The sequence shown here is derived from an EMBL/GenBank/DDBJ whole genome shotgun (WGS) entry which is preliminary data.</text>
</comment>
<feature type="compositionally biased region" description="Basic and acidic residues" evidence="1">
    <location>
        <begin position="65"/>
        <end position="76"/>
    </location>
</feature>
<sequence>MTSDVLADITAECTAQELRWGDQHHPAGTHTCYRLLGRLLQHLCDRAERRNASTSSSPTAASPCRTRDDPWLVGDR</sequence>
<dbReference type="EMBL" id="JAINVZ010000040">
    <property type="protein sequence ID" value="MBY8889307.1"/>
    <property type="molecule type" value="Genomic_DNA"/>
</dbReference>
<accession>A0ABS7R5L5</accession>
<dbReference type="Proteomes" id="UP001198565">
    <property type="component" value="Unassembled WGS sequence"/>
</dbReference>
<evidence type="ECO:0000313" key="2">
    <source>
        <dbReference type="EMBL" id="MBY8889307.1"/>
    </source>
</evidence>
<gene>
    <name evidence="2" type="ORF">K7472_31360</name>
</gene>
<proteinExistence type="predicted"/>
<keyword evidence="3" id="KW-1185">Reference proteome</keyword>
<feature type="compositionally biased region" description="Low complexity" evidence="1">
    <location>
        <begin position="52"/>
        <end position="63"/>
    </location>
</feature>
<feature type="region of interest" description="Disordered" evidence="1">
    <location>
        <begin position="48"/>
        <end position="76"/>
    </location>
</feature>
<evidence type="ECO:0000256" key="1">
    <source>
        <dbReference type="SAM" id="MobiDB-lite"/>
    </source>
</evidence>
<name>A0ABS7R5L5_9ACTN</name>
<dbReference type="RefSeq" id="WP_222982509.1">
    <property type="nucleotide sequence ID" value="NZ_JAINVZ010000040.1"/>
</dbReference>
<organism evidence="2 3">
    <name type="scientific">Streptantibioticus parmotrematis</name>
    <dbReference type="NCBI Taxonomy" id="2873249"/>
    <lineage>
        <taxon>Bacteria</taxon>
        <taxon>Bacillati</taxon>
        <taxon>Actinomycetota</taxon>
        <taxon>Actinomycetes</taxon>
        <taxon>Kitasatosporales</taxon>
        <taxon>Streptomycetaceae</taxon>
        <taxon>Streptantibioticus</taxon>
    </lineage>
</organism>
<reference evidence="2 3" key="1">
    <citation type="submission" date="2021-08" db="EMBL/GenBank/DDBJ databases">
        <title>Streptomyces sp. PTM05 isolated from lichen.</title>
        <authorList>
            <person name="Somphong A."/>
            <person name="Phongsopitanun W."/>
            <person name="Tanasupawat S."/>
        </authorList>
    </citation>
    <scope>NUCLEOTIDE SEQUENCE [LARGE SCALE GENOMIC DNA]</scope>
    <source>
        <strain evidence="2 3">Ptm05</strain>
    </source>
</reference>
<protein>
    <submittedName>
        <fullName evidence="2">Uncharacterized protein</fullName>
    </submittedName>
</protein>
<evidence type="ECO:0000313" key="3">
    <source>
        <dbReference type="Proteomes" id="UP001198565"/>
    </source>
</evidence>